<evidence type="ECO:0008006" key="6">
    <source>
        <dbReference type="Google" id="ProtNLM"/>
    </source>
</evidence>
<evidence type="ECO:0000256" key="1">
    <source>
        <dbReference type="ARBA" id="ARBA00009054"/>
    </source>
</evidence>
<dbReference type="GO" id="GO:0006457">
    <property type="term" value="P:protein folding"/>
    <property type="evidence" value="ECO:0007669"/>
    <property type="project" value="InterPro"/>
</dbReference>
<feature type="region of interest" description="Disordered" evidence="4">
    <location>
        <begin position="1"/>
        <end position="40"/>
    </location>
</feature>
<dbReference type="GO" id="GO:0051087">
    <property type="term" value="F:protein-folding chaperone binding"/>
    <property type="evidence" value="ECO:0007669"/>
    <property type="project" value="InterPro"/>
</dbReference>
<dbReference type="SUPFAM" id="SSF51064">
    <property type="entry name" value="Head domain of nucleotide exchange factor GrpE"/>
    <property type="match status" value="1"/>
</dbReference>
<dbReference type="PRINTS" id="PR00773">
    <property type="entry name" value="GRPEPROTEIN"/>
</dbReference>
<dbReference type="InterPro" id="IPR013805">
    <property type="entry name" value="GrpE_CC"/>
</dbReference>
<dbReference type="GO" id="GO:0051082">
    <property type="term" value="F:unfolded protein binding"/>
    <property type="evidence" value="ECO:0007669"/>
    <property type="project" value="TreeGrafter"/>
</dbReference>
<keyword evidence="3" id="KW-0175">Coiled coil</keyword>
<evidence type="ECO:0000256" key="2">
    <source>
        <dbReference type="ARBA" id="ARBA00023186"/>
    </source>
</evidence>
<feature type="compositionally biased region" description="Basic and acidic residues" evidence="4">
    <location>
        <begin position="8"/>
        <end position="40"/>
    </location>
</feature>
<organism evidence="5">
    <name type="scientific">marine sediment metagenome</name>
    <dbReference type="NCBI Taxonomy" id="412755"/>
    <lineage>
        <taxon>unclassified sequences</taxon>
        <taxon>metagenomes</taxon>
        <taxon>ecological metagenomes</taxon>
    </lineage>
</organism>
<sequence length="284" mass="33464">MTRKKKDKEKMSDESIKKEEAESSKEGNLEKEKEEKQDVKLLEGEEQKVLEYHDLDDLIAKYNKLKESNKKDREALIKNQKESESWKNKHMRLQAEFENAQKRWNKNRQNLRTEYTGRTLKSFLPLYDSFKKALDGDDENKAILKQFYDQFISILKFHKAEPIEVKVNDPFDYSYHEALSSLERDDLPNNSIIEIIQDGWKMDKNVLRFAKVIISREPAPPEPEPEQEQEPESESEPEVEAGLEEEITQEDKESEVVSDENEKETHEETAEAEKEIAEPEEKNQ</sequence>
<feature type="compositionally biased region" description="Basic and acidic residues" evidence="4">
    <location>
        <begin position="263"/>
        <end position="284"/>
    </location>
</feature>
<dbReference type="PANTHER" id="PTHR21237:SF23">
    <property type="entry name" value="GRPE PROTEIN HOMOLOG, MITOCHONDRIAL"/>
    <property type="match status" value="1"/>
</dbReference>
<dbReference type="InterPro" id="IPR009012">
    <property type="entry name" value="GrpE_head"/>
</dbReference>
<feature type="region of interest" description="Disordered" evidence="4">
    <location>
        <begin position="215"/>
        <end position="284"/>
    </location>
</feature>
<evidence type="ECO:0000256" key="3">
    <source>
        <dbReference type="SAM" id="Coils"/>
    </source>
</evidence>
<proteinExistence type="inferred from homology"/>
<feature type="coiled-coil region" evidence="3">
    <location>
        <begin position="55"/>
        <end position="114"/>
    </location>
</feature>
<comment type="caution">
    <text evidence="5">The sequence shown here is derived from an EMBL/GenBank/DDBJ whole genome shotgun (WGS) entry which is preliminary data.</text>
</comment>
<dbReference type="PANTHER" id="PTHR21237">
    <property type="entry name" value="GRPE PROTEIN"/>
    <property type="match status" value="1"/>
</dbReference>
<name>X1FQL7_9ZZZZ</name>
<dbReference type="EMBL" id="BARU01006450">
    <property type="protein sequence ID" value="GAH47287.1"/>
    <property type="molecule type" value="Genomic_DNA"/>
</dbReference>
<dbReference type="Pfam" id="PF01025">
    <property type="entry name" value="GrpE"/>
    <property type="match status" value="1"/>
</dbReference>
<keyword evidence="2" id="KW-0143">Chaperone</keyword>
<evidence type="ECO:0000256" key="4">
    <source>
        <dbReference type="SAM" id="MobiDB-lite"/>
    </source>
</evidence>
<dbReference type="Gene3D" id="2.30.22.10">
    <property type="entry name" value="Head domain of nucleotide exchange factor GrpE"/>
    <property type="match status" value="1"/>
</dbReference>
<accession>X1FQL7</accession>
<dbReference type="GO" id="GO:0042803">
    <property type="term" value="F:protein homodimerization activity"/>
    <property type="evidence" value="ECO:0007669"/>
    <property type="project" value="InterPro"/>
</dbReference>
<dbReference type="InterPro" id="IPR000740">
    <property type="entry name" value="GrpE"/>
</dbReference>
<dbReference type="Gene3D" id="3.90.20.20">
    <property type="match status" value="1"/>
</dbReference>
<dbReference type="GO" id="GO:0000774">
    <property type="term" value="F:adenyl-nucleotide exchange factor activity"/>
    <property type="evidence" value="ECO:0007669"/>
    <property type="project" value="InterPro"/>
</dbReference>
<dbReference type="SUPFAM" id="SSF58014">
    <property type="entry name" value="Coiled-coil domain of nucleotide exchange factor GrpE"/>
    <property type="match status" value="1"/>
</dbReference>
<comment type="similarity">
    <text evidence="1">Belongs to the GrpE family.</text>
</comment>
<dbReference type="HAMAP" id="MF_01151">
    <property type="entry name" value="GrpE"/>
    <property type="match status" value="1"/>
</dbReference>
<reference evidence="5" key="1">
    <citation type="journal article" date="2014" name="Front. Microbiol.">
        <title>High frequency of phylogenetically diverse reductive dehalogenase-homologous genes in deep subseafloor sedimentary metagenomes.</title>
        <authorList>
            <person name="Kawai M."/>
            <person name="Futagami T."/>
            <person name="Toyoda A."/>
            <person name="Takaki Y."/>
            <person name="Nishi S."/>
            <person name="Hori S."/>
            <person name="Arai W."/>
            <person name="Tsubouchi T."/>
            <person name="Morono Y."/>
            <person name="Uchiyama I."/>
            <person name="Ito T."/>
            <person name="Fujiyama A."/>
            <person name="Inagaki F."/>
            <person name="Takami H."/>
        </authorList>
    </citation>
    <scope>NUCLEOTIDE SEQUENCE</scope>
    <source>
        <strain evidence="5">Expedition CK06-06</strain>
    </source>
</reference>
<gene>
    <name evidence="5" type="ORF">S03H2_12693</name>
</gene>
<evidence type="ECO:0000313" key="5">
    <source>
        <dbReference type="EMBL" id="GAH47287.1"/>
    </source>
</evidence>
<dbReference type="AlphaFoldDB" id="X1FQL7"/>
<protein>
    <recommendedName>
        <fullName evidence="6">Nucleotide exchange factor GrpE</fullName>
    </recommendedName>
</protein>
<feature type="compositionally biased region" description="Acidic residues" evidence="4">
    <location>
        <begin position="223"/>
        <end position="248"/>
    </location>
</feature>